<organism evidence="1">
    <name type="scientific">Rhizophora mucronata</name>
    <name type="common">Asiatic mangrove</name>
    <dbReference type="NCBI Taxonomy" id="61149"/>
    <lineage>
        <taxon>Eukaryota</taxon>
        <taxon>Viridiplantae</taxon>
        <taxon>Streptophyta</taxon>
        <taxon>Embryophyta</taxon>
        <taxon>Tracheophyta</taxon>
        <taxon>Spermatophyta</taxon>
        <taxon>Magnoliopsida</taxon>
        <taxon>eudicotyledons</taxon>
        <taxon>Gunneridae</taxon>
        <taxon>Pentapetalae</taxon>
        <taxon>rosids</taxon>
        <taxon>fabids</taxon>
        <taxon>Malpighiales</taxon>
        <taxon>Rhizophoraceae</taxon>
        <taxon>Rhizophora</taxon>
    </lineage>
</organism>
<sequence>MNIIYMVMRNISPRDKALNFVCNKV</sequence>
<protein>
    <submittedName>
        <fullName evidence="1">Uncharacterized protein</fullName>
    </submittedName>
</protein>
<dbReference type="EMBL" id="GGEC01005956">
    <property type="protein sequence ID" value="MBW86439.1"/>
    <property type="molecule type" value="Transcribed_RNA"/>
</dbReference>
<dbReference type="AlphaFoldDB" id="A0A2P2IYY2"/>
<proteinExistence type="predicted"/>
<accession>A0A2P2IYY2</accession>
<reference evidence="1" key="1">
    <citation type="submission" date="2018-02" db="EMBL/GenBank/DDBJ databases">
        <title>Rhizophora mucronata_Transcriptome.</title>
        <authorList>
            <person name="Meera S.P."/>
            <person name="Sreeshan A."/>
            <person name="Augustine A."/>
        </authorList>
    </citation>
    <scope>NUCLEOTIDE SEQUENCE</scope>
    <source>
        <tissue evidence="1">Leaf</tissue>
    </source>
</reference>
<evidence type="ECO:0000313" key="1">
    <source>
        <dbReference type="EMBL" id="MBW86439.1"/>
    </source>
</evidence>
<name>A0A2P2IYY2_RHIMU</name>